<name>A0ABQ9IWA1_9CUCU</name>
<keyword evidence="3" id="KW-1185">Reference proteome</keyword>
<evidence type="ECO:0000313" key="2">
    <source>
        <dbReference type="EMBL" id="KAJ8966948.1"/>
    </source>
</evidence>
<protein>
    <submittedName>
        <fullName evidence="2">Uncharacterized protein</fullName>
    </submittedName>
</protein>
<feature type="transmembrane region" description="Helical" evidence="1">
    <location>
        <begin position="89"/>
        <end position="107"/>
    </location>
</feature>
<evidence type="ECO:0000256" key="1">
    <source>
        <dbReference type="SAM" id="Phobius"/>
    </source>
</evidence>
<reference evidence="2" key="1">
    <citation type="journal article" date="2023" name="Insect Mol. Biol.">
        <title>Genome sequencing provides insights into the evolution of gene families encoding plant cell wall-degrading enzymes in longhorned beetles.</title>
        <authorList>
            <person name="Shin N.R."/>
            <person name="Okamura Y."/>
            <person name="Kirsch R."/>
            <person name="Pauchet Y."/>
        </authorList>
    </citation>
    <scope>NUCLEOTIDE SEQUENCE</scope>
    <source>
        <strain evidence="2">MMC_N1</strain>
    </source>
</reference>
<accession>A0ABQ9IWA1</accession>
<proteinExistence type="predicted"/>
<organism evidence="2 3">
    <name type="scientific">Molorchus minor</name>
    <dbReference type="NCBI Taxonomy" id="1323400"/>
    <lineage>
        <taxon>Eukaryota</taxon>
        <taxon>Metazoa</taxon>
        <taxon>Ecdysozoa</taxon>
        <taxon>Arthropoda</taxon>
        <taxon>Hexapoda</taxon>
        <taxon>Insecta</taxon>
        <taxon>Pterygota</taxon>
        <taxon>Neoptera</taxon>
        <taxon>Endopterygota</taxon>
        <taxon>Coleoptera</taxon>
        <taxon>Polyphaga</taxon>
        <taxon>Cucujiformia</taxon>
        <taxon>Chrysomeloidea</taxon>
        <taxon>Cerambycidae</taxon>
        <taxon>Lamiinae</taxon>
        <taxon>Monochamini</taxon>
        <taxon>Molorchus</taxon>
    </lineage>
</organism>
<sequence>MKHRTNAMINQWLEGEIIRLQQREEGIPEKRPRYSTPEIELLEQSSEQYSLDGSKPSISELQYLLDTRYFKKKKCTFPFTKSCVQRNKILLAPSGAFVLNFIFFAGGCFESSYQYYSLSKRTNDCLTCTKKLKIPASSKLHRLIEIVSVLLPLAAELKVPVSHDVTRGGLVHPGNVNLTLLCALCLRFWFSLD</sequence>
<dbReference type="Proteomes" id="UP001162164">
    <property type="component" value="Unassembled WGS sequence"/>
</dbReference>
<evidence type="ECO:0000313" key="3">
    <source>
        <dbReference type="Proteomes" id="UP001162164"/>
    </source>
</evidence>
<comment type="caution">
    <text evidence="2">The sequence shown here is derived from an EMBL/GenBank/DDBJ whole genome shotgun (WGS) entry which is preliminary data.</text>
</comment>
<keyword evidence="1" id="KW-0472">Membrane</keyword>
<keyword evidence="1" id="KW-1133">Transmembrane helix</keyword>
<gene>
    <name evidence="2" type="ORF">NQ317_006778</name>
</gene>
<keyword evidence="1" id="KW-0812">Transmembrane</keyword>
<dbReference type="EMBL" id="JAPWTJ010002262">
    <property type="protein sequence ID" value="KAJ8966948.1"/>
    <property type="molecule type" value="Genomic_DNA"/>
</dbReference>